<accession>A0AA35TL85</accession>
<protein>
    <submittedName>
        <fullName evidence="3">Hemolysin A</fullName>
    </submittedName>
</protein>
<organism evidence="3 4">
    <name type="scientific">Geodia barretti</name>
    <name type="common">Barrett's horny sponge</name>
    <dbReference type="NCBI Taxonomy" id="519541"/>
    <lineage>
        <taxon>Eukaryota</taxon>
        <taxon>Metazoa</taxon>
        <taxon>Porifera</taxon>
        <taxon>Demospongiae</taxon>
        <taxon>Heteroscleromorpha</taxon>
        <taxon>Tetractinellida</taxon>
        <taxon>Astrophorina</taxon>
        <taxon>Geodiidae</taxon>
        <taxon>Geodia</taxon>
    </lineage>
</organism>
<dbReference type="Pfam" id="PF01728">
    <property type="entry name" value="FtsJ"/>
    <property type="match status" value="1"/>
</dbReference>
<gene>
    <name evidence="3" type="ORF">GBAR_LOCUS27022</name>
</gene>
<dbReference type="Gene3D" id="3.40.50.150">
    <property type="entry name" value="Vaccinia Virus protein VP39"/>
    <property type="match status" value="1"/>
</dbReference>
<dbReference type="InterPro" id="IPR002877">
    <property type="entry name" value="RNA_MeTrfase_FtsJ_dom"/>
</dbReference>
<dbReference type="CDD" id="cd02440">
    <property type="entry name" value="AdoMet_MTases"/>
    <property type="match status" value="1"/>
</dbReference>
<dbReference type="AlphaFoldDB" id="A0AA35TL85"/>
<feature type="domain" description="Ribosomal RNA methyltransferase FtsJ" evidence="2">
    <location>
        <begin position="33"/>
        <end position="218"/>
    </location>
</feature>
<comment type="caution">
    <text evidence="3">The sequence shown here is derived from an EMBL/GenBank/DDBJ whole genome shotgun (WGS) entry which is preliminary data.</text>
</comment>
<evidence type="ECO:0000313" key="4">
    <source>
        <dbReference type="Proteomes" id="UP001174909"/>
    </source>
</evidence>
<evidence type="ECO:0000256" key="1">
    <source>
        <dbReference type="ARBA" id="ARBA00022884"/>
    </source>
</evidence>
<dbReference type="GO" id="GO:0008168">
    <property type="term" value="F:methyltransferase activity"/>
    <property type="evidence" value="ECO:0007669"/>
    <property type="project" value="InterPro"/>
</dbReference>
<dbReference type="InterPro" id="IPR047048">
    <property type="entry name" value="TlyA"/>
</dbReference>
<proteinExistence type="predicted"/>
<sequence length="225" mass="24428">MAGAVSTPTGPVLKAGTFLPPDTPLELKERLPYVSRGGVKLAHALDTWAEHFGIPLDGIVALDAGASTGGFTDCLLKGGARRVYAVDVGHGQLHYRLRTDPRVVCMEKVNVRHPFLLPEPVDMLVVDVSFISLTMALPEPLTHLRTDGYGIVLIKPQFEARRGEVGKGGIIRSDALRNDILTRVTDWLGARPEIRLLDTIDSPITGDAGNHEFLALLRKVETQPS</sequence>
<dbReference type="PANTHER" id="PTHR32319">
    <property type="entry name" value="BACTERIAL HEMOLYSIN-LIKE PROTEIN"/>
    <property type="match status" value="1"/>
</dbReference>
<dbReference type="GO" id="GO:0003723">
    <property type="term" value="F:RNA binding"/>
    <property type="evidence" value="ECO:0007669"/>
    <property type="project" value="UniProtKB-KW"/>
</dbReference>
<evidence type="ECO:0000313" key="3">
    <source>
        <dbReference type="EMBL" id="CAI8049072.1"/>
    </source>
</evidence>
<evidence type="ECO:0000259" key="2">
    <source>
        <dbReference type="Pfam" id="PF01728"/>
    </source>
</evidence>
<dbReference type="GO" id="GO:0032259">
    <property type="term" value="P:methylation"/>
    <property type="evidence" value="ECO:0007669"/>
    <property type="project" value="InterPro"/>
</dbReference>
<dbReference type="Proteomes" id="UP001174909">
    <property type="component" value="Unassembled WGS sequence"/>
</dbReference>
<dbReference type="PANTHER" id="PTHR32319:SF0">
    <property type="entry name" value="BACTERIAL HEMOLYSIN-LIKE PROTEIN"/>
    <property type="match status" value="1"/>
</dbReference>
<dbReference type="InterPro" id="IPR029063">
    <property type="entry name" value="SAM-dependent_MTases_sf"/>
</dbReference>
<keyword evidence="4" id="KW-1185">Reference proteome</keyword>
<keyword evidence="1" id="KW-0694">RNA-binding</keyword>
<dbReference type="EMBL" id="CASHTH010003772">
    <property type="protein sequence ID" value="CAI8049072.1"/>
    <property type="molecule type" value="Genomic_DNA"/>
</dbReference>
<name>A0AA35TL85_GEOBA</name>
<reference evidence="3" key="1">
    <citation type="submission" date="2023-03" db="EMBL/GenBank/DDBJ databases">
        <authorList>
            <person name="Steffen K."/>
            <person name="Cardenas P."/>
        </authorList>
    </citation>
    <scope>NUCLEOTIDE SEQUENCE</scope>
</reference>
<dbReference type="SUPFAM" id="SSF53335">
    <property type="entry name" value="S-adenosyl-L-methionine-dependent methyltransferases"/>
    <property type="match status" value="1"/>
</dbReference>